<name>A0ABR4ITC1_9EURO</name>
<sequence>MDADLFHQFGLRAQSPIPFATVHQAFIHHATHIPSEIALLDLSSGSPREVTYGELLRQAQFIATQLKVNGVKPESRVMLLAKRSTEMVAGILGILMTGAQYIPMDGIVVPDETLQRAVEQSMVTVALCLRPFKERLRSLHTISSILVLEDLLQNEVYPHFNVNPDQLLCQGAEDSGCYVIYTSGTTGDPKGVDVTHKNVTNILCQAPGNLGISQGSKVGQVLSISFDMGAWEILGSISNGATLVLRGSDWTAALEKIDTLICTPSILNRYSPDEFPNIRCVATAGEPCPQSLADKWAAAGATFYNCCGPTEITIINTMHKHTAGRDLTIGKPTPNNNVYILDGNQSPCPIGEVGTVWAGGAGVTRGYVGQPDKTAERYHYDKFIDDGRSMMYNTGDLARWLLDGSIEALGRDDDQVKLNGFRVELDGVSACLASCPEVQQATALIVGGELTGFVTPKLGSIERLMEDLKVKLPYYAMPSKWHTLDDFPLTPNGKIDKRALAHQVEEVRASQTEMYPVLAEKAEARSKAISTPSNSLSSPRKEPLPLPEKKQGKPWRGLRFRIFIVYRRLLSLVWLANIAMLVCFLAIPSIDRHHISTVAFVNLTVAVLVRQDVVINILYTVCCSVPKSWPLAIRRRCAKIYHLGGVHSGAAVMAVCWYTGGICYNINSFVTRSKESSRPSILTITLSAMALALFVGMITLAYPTIRKKHHNLFECVHRLAGWLALAIIWAQTMSSIRDQRAATKSLGDVAVGTPSFWMLIVITLSIASSWLFLRTVPVDAEVLSNHAVRLHFDYTVPVNGTFTRLSKRPLIEWHSFATVPAPEAKNGRLKGYSLVVSRAGDWTGGRISNPPTRLWIRGVPTCGVMRIATLFNRLVLVGTGSGIGPLLGHIQIPTCPFRLVWSTSNPTETFGKEVMDAVCNADPDAVVHDTKKQGRPDLVQLTWNAVQDFEAEAVVIISNEKLTKKVVYGMESRGIPAYGAIWDS</sequence>
<dbReference type="SUPFAM" id="SSF56801">
    <property type="entry name" value="Acetyl-CoA synthetase-like"/>
    <property type="match status" value="1"/>
</dbReference>
<dbReference type="InterPro" id="IPR010071">
    <property type="entry name" value="AA_adenyl_dom"/>
</dbReference>
<dbReference type="NCBIfam" id="TIGR01733">
    <property type="entry name" value="AA-adenyl-dom"/>
    <property type="match status" value="1"/>
</dbReference>
<gene>
    <name evidence="6" type="ORF">BDW59DRAFT_170092</name>
</gene>
<reference evidence="6 7" key="1">
    <citation type="submission" date="2024-07" db="EMBL/GenBank/DDBJ databases">
        <title>Section-level genome sequencing and comparative genomics of Aspergillus sections Usti and Cavernicolus.</title>
        <authorList>
            <consortium name="Lawrence Berkeley National Laboratory"/>
            <person name="Nybo J.L."/>
            <person name="Vesth T.C."/>
            <person name="Theobald S."/>
            <person name="Frisvad J.C."/>
            <person name="Larsen T.O."/>
            <person name="Kjaerboelling I."/>
            <person name="Rothschild-Mancinelli K."/>
            <person name="Lyhne E.K."/>
            <person name="Kogle M.E."/>
            <person name="Barry K."/>
            <person name="Clum A."/>
            <person name="Na H."/>
            <person name="Ledsgaard L."/>
            <person name="Lin J."/>
            <person name="Lipzen A."/>
            <person name="Kuo A."/>
            <person name="Riley R."/>
            <person name="Mondo S."/>
            <person name="LaButti K."/>
            <person name="Haridas S."/>
            <person name="Pangalinan J."/>
            <person name="Salamov A.A."/>
            <person name="Simmons B.A."/>
            <person name="Magnuson J.K."/>
            <person name="Chen J."/>
            <person name="Drula E."/>
            <person name="Henrissat B."/>
            <person name="Wiebenga A."/>
            <person name="Lubbers R.J."/>
            <person name="Gomes A.C."/>
            <person name="Makela M.R."/>
            <person name="Stajich J."/>
            <person name="Grigoriev I.V."/>
            <person name="Mortensen U.H."/>
            <person name="De vries R.P."/>
            <person name="Baker S.E."/>
            <person name="Andersen M.R."/>
        </authorList>
    </citation>
    <scope>NUCLEOTIDE SEQUENCE [LARGE SCALE GENOMIC DNA]</scope>
    <source>
        <strain evidence="6 7">CBS 600.67</strain>
    </source>
</reference>
<dbReference type="EMBL" id="JBFXLS010000012">
    <property type="protein sequence ID" value="KAL2830519.1"/>
    <property type="molecule type" value="Genomic_DNA"/>
</dbReference>
<feature type="transmembrane region" description="Helical" evidence="4">
    <location>
        <begin position="569"/>
        <end position="587"/>
    </location>
</feature>
<feature type="compositionally biased region" description="Basic and acidic residues" evidence="3">
    <location>
        <begin position="539"/>
        <end position="551"/>
    </location>
</feature>
<keyword evidence="7" id="KW-1185">Reference proteome</keyword>
<evidence type="ECO:0000259" key="5">
    <source>
        <dbReference type="Pfam" id="PF00501"/>
    </source>
</evidence>
<dbReference type="InterPro" id="IPR052979">
    <property type="entry name" value="Adenylate-forming_domain"/>
</dbReference>
<evidence type="ECO:0000256" key="2">
    <source>
        <dbReference type="ARBA" id="ARBA00022553"/>
    </source>
</evidence>
<evidence type="ECO:0000256" key="1">
    <source>
        <dbReference type="ARBA" id="ARBA00022450"/>
    </source>
</evidence>
<comment type="caution">
    <text evidence="6">The sequence shown here is derived from an EMBL/GenBank/DDBJ whole genome shotgun (WGS) entry which is preliminary data.</text>
</comment>
<keyword evidence="4" id="KW-0472">Membrane</keyword>
<dbReference type="Proteomes" id="UP001610335">
    <property type="component" value="Unassembled WGS sequence"/>
</dbReference>
<proteinExistence type="predicted"/>
<dbReference type="InterPro" id="IPR045851">
    <property type="entry name" value="AMP-bd_C_sf"/>
</dbReference>
<dbReference type="Gene3D" id="3.40.50.12780">
    <property type="entry name" value="N-terminal domain of ligase-like"/>
    <property type="match status" value="1"/>
</dbReference>
<evidence type="ECO:0000313" key="7">
    <source>
        <dbReference type="Proteomes" id="UP001610335"/>
    </source>
</evidence>
<feature type="transmembrane region" description="Helical" evidence="4">
    <location>
        <begin position="756"/>
        <end position="773"/>
    </location>
</feature>
<protein>
    <recommendedName>
        <fullName evidence="5">AMP-dependent synthetase/ligase domain-containing protein</fullName>
    </recommendedName>
</protein>
<keyword evidence="2" id="KW-0597">Phosphoprotein</keyword>
<organism evidence="6 7">
    <name type="scientific">Aspergillus cavernicola</name>
    <dbReference type="NCBI Taxonomy" id="176166"/>
    <lineage>
        <taxon>Eukaryota</taxon>
        <taxon>Fungi</taxon>
        <taxon>Dikarya</taxon>
        <taxon>Ascomycota</taxon>
        <taxon>Pezizomycotina</taxon>
        <taxon>Eurotiomycetes</taxon>
        <taxon>Eurotiomycetidae</taxon>
        <taxon>Eurotiales</taxon>
        <taxon>Aspergillaceae</taxon>
        <taxon>Aspergillus</taxon>
        <taxon>Aspergillus subgen. Nidulantes</taxon>
    </lineage>
</organism>
<feature type="transmembrane region" description="Helical" evidence="4">
    <location>
        <begin position="640"/>
        <end position="660"/>
    </location>
</feature>
<dbReference type="InterPro" id="IPR000873">
    <property type="entry name" value="AMP-dep_synth/lig_dom"/>
</dbReference>
<dbReference type="PANTHER" id="PTHR33927">
    <property type="entry name" value="TRANSMEMBRANE PROTEIN"/>
    <property type="match status" value="1"/>
</dbReference>
<feature type="transmembrane region" description="Helical" evidence="4">
    <location>
        <begin position="715"/>
        <end position="736"/>
    </location>
</feature>
<keyword evidence="4" id="KW-0812">Transmembrane</keyword>
<feature type="domain" description="AMP-dependent synthetase/ligase" evidence="5">
    <location>
        <begin position="29"/>
        <end position="367"/>
    </location>
</feature>
<dbReference type="PROSITE" id="PS00455">
    <property type="entry name" value="AMP_BINDING"/>
    <property type="match status" value="1"/>
</dbReference>
<evidence type="ECO:0000313" key="6">
    <source>
        <dbReference type="EMBL" id="KAL2830519.1"/>
    </source>
</evidence>
<evidence type="ECO:0000256" key="4">
    <source>
        <dbReference type="SAM" id="Phobius"/>
    </source>
</evidence>
<feature type="transmembrane region" description="Helical" evidence="4">
    <location>
        <begin position="680"/>
        <end position="703"/>
    </location>
</feature>
<accession>A0ABR4ITC1</accession>
<dbReference type="Gene3D" id="3.30.300.30">
    <property type="match status" value="1"/>
</dbReference>
<evidence type="ECO:0000256" key="3">
    <source>
        <dbReference type="SAM" id="MobiDB-lite"/>
    </source>
</evidence>
<dbReference type="PANTHER" id="PTHR33927:SF5">
    <property type="entry name" value="ENZYME, PUTATIVE (AFU_ORTHOLOGUE AFUA_8G01222)-RELATED"/>
    <property type="match status" value="1"/>
</dbReference>
<keyword evidence="1" id="KW-0596">Phosphopantetheine</keyword>
<keyword evidence="4" id="KW-1133">Transmembrane helix</keyword>
<dbReference type="Pfam" id="PF00501">
    <property type="entry name" value="AMP-binding"/>
    <property type="match status" value="1"/>
</dbReference>
<dbReference type="SUPFAM" id="SSF52343">
    <property type="entry name" value="Ferredoxin reductase-like, C-terminal NADP-linked domain"/>
    <property type="match status" value="1"/>
</dbReference>
<dbReference type="InterPro" id="IPR042099">
    <property type="entry name" value="ANL_N_sf"/>
</dbReference>
<feature type="region of interest" description="Disordered" evidence="3">
    <location>
        <begin position="528"/>
        <end position="552"/>
    </location>
</feature>
<dbReference type="InterPro" id="IPR020845">
    <property type="entry name" value="AMP-binding_CS"/>
</dbReference>
<dbReference type="InterPro" id="IPR039261">
    <property type="entry name" value="FNR_nucleotide-bd"/>
</dbReference>